<gene>
    <name evidence="2" type="ORF">UFOVP760_42</name>
</gene>
<organism evidence="2">
    <name type="scientific">uncultured Caudovirales phage</name>
    <dbReference type="NCBI Taxonomy" id="2100421"/>
    <lineage>
        <taxon>Viruses</taxon>
        <taxon>Duplodnaviria</taxon>
        <taxon>Heunggongvirae</taxon>
        <taxon>Uroviricota</taxon>
        <taxon>Caudoviricetes</taxon>
        <taxon>Peduoviridae</taxon>
        <taxon>Maltschvirus</taxon>
        <taxon>Maltschvirus maltsch</taxon>
    </lineage>
</organism>
<sequence>MINNTQEYYTPTSKAIRKQEIVDRYIKGESSTKIAAAYNINYLTVLNYVKKANVSIRNPGEYFRKHTFKYDFFETIDEEAKAYFLGFLITDGTVVGKNVTISLHSKDRHIIETYAECLDCHKPIHDRFTTAGFSKSGTPVSLLALFSDKYSSDLKALGVIERKTYNTTIPKINENLERHLWRGILDGDGFIYVSKNKKVISAGICGHINTMNAFKEFLDRHKIPSGKITPESSVFSVRVTGKYCLQFLNLIYTDSDPKLCLKRKYEKYQEYLEYKKVNGKSKEQL</sequence>
<proteinExistence type="predicted"/>
<name>A0A6J7XBJ0_9CAUD</name>
<dbReference type="InterPro" id="IPR027434">
    <property type="entry name" value="Homing_endonucl"/>
</dbReference>
<evidence type="ECO:0000313" key="2">
    <source>
        <dbReference type="EMBL" id="CAB5226263.1"/>
    </source>
</evidence>
<feature type="domain" description="Homing endonuclease LAGLIDADG" evidence="1">
    <location>
        <begin position="79"/>
        <end position="118"/>
    </location>
</feature>
<dbReference type="SUPFAM" id="SSF55608">
    <property type="entry name" value="Homing endonucleases"/>
    <property type="match status" value="1"/>
</dbReference>
<dbReference type="Pfam" id="PF14528">
    <property type="entry name" value="LAGLIDADG_3"/>
    <property type="match status" value="1"/>
</dbReference>
<dbReference type="EMBL" id="LR798360">
    <property type="protein sequence ID" value="CAB5226263.1"/>
    <property type="molecule type" value="Genomic_DNA"/>
</dbReference>
<evidence type="ECO:0000259" key="1">
    <source>
        <dbReference type="Pfam" id="PF14528"/>
    </source>
</evidence>
<dbReference type="Gene3D" id="1.10.10.60">
    <property type="entry name" value="Homeodomain-like"/>
    <property type="match status" value="1"/>
</dbReference>
<dbReference type="GO" id="GO:0004519">
    <property type="term" value="F:endonuclease activity"/>
    <property type="evidence" value="ECO:0007669"/>
    <property type="project" value="InterPro"/>
</dbReference>
<reference evidence="2" key="1">
    <citation type="submission" date="2020-05" db="EMBL/GenBank/DDBJ databases">
        <authorList>
            <person name="Chiriac C."/>
            <person name="Salcher M."/>
            <person name="Ghai R."/>
            <person name="Kavagutti S V."/>
        </authorList>
    </citation>
    <scope>NUCLEOTIDE SEQUENCE</scope>
</reference>
<dbReference type="Gene3D" id="3.10.28.10">
    <property type="entry name" value="Homing endonucleases"/>
    <property type="match status" value="1"/>
</dbReference>
<protein>
    <recommendedName>
        <fullName evidence="1">Homing endonuclease LAGLIDADG domain-containing protein</fullName>
    </recommendedName>
</protein>
<accession>A0A6J7XBJ0</accession>
<dbReference type="InterPro" id="IPR004860">
    <property type="entry name" value="LAGLIDADG_dom"/>
</dbReference>